<dbReference type="PANTHER" id="PTHR31956">
    <property type="entry name" value="NON-SPECIFIC PHOSPHOLIPASE C4-RELATED"/>
    <property type="match status" value="1"/>
</dbReference>
<keyword evidence="1" id="KW-0378">Hydrolase</keyword>
<dbReference type="EMBL" id="WNXC01000001">
    <property type="protein sequence ID" value="MBB2148311.1"/>
    <property type="molecule type" value="Genomic_DNA"/>
</dbReference>
<reference evidence="2 3" key="1">
    <citation type="submission" date="2019-11" db="EMBL/GenBank/DDBJ databases">
        <title>Description of Pedobacter sp. LMG 31462T.</title>
        <authorList>
            <person name="Carlier A."/>
            <person name="Qi S."/>
            <person name="Vandamme P."/>
        </authorList>
    </citation>
    <scope>NUCLEOTIDE SEQUENCE [LARGE SCALE GENOMIC DNA]</scope>
    <source>
        <strain evidence="2 3">LMG 31462</strain>
    </source>
</reference>
<evidence type="ECO:0000313" key="2">
    <source>
        <dbReference type="EMBL" id="MBB2148311.1"/>
    </source>
</evidence>
<dbReference type="SUPFAM" id="SSF53649">
    <property type="entry name" value="Alkaline phosphatase-like"/>
    <property type="match status" value="1"/>
</dbReference>
<evidence type="ECO:0008006" key="4">
    <source>
        <dbReference type="Google" id="ProtNLM"/>
    </source>
</evidence>
<protein>
    <recommendedName>
        <fullName evidence="4">Phosphoesterase</fullName>
    </recommendedName>
</protein>
<organism evidence="2 3">
    <name type="scientific">Pedobacter gandavensis</name>
    <dbReference type="NCBI Taxonomy" id="2679963"/>
    <lineage>
        <taxon>Bacteria</taxon>
        <taxon>Pseudomonadati</taxon>
        <taxon>Bacteroidota</taxon>
        <taxon>Sphingobacteriia</taxon>
        <taxon>Sphingobacteriales</taxon>
        <taxon>Sphingobacteriaceae</taxon>
        <taxon>Pedobacter</taxon>
    </lineage>
</organism>
<dbReference type="RefSeq" id="WP_182954113.1">
    <property type="nucleotide sequence ID" value="NZ_WNXC01000001.1"/>
</dbReference>
<comment type="caution">
    <text evidence="2">The sequence shown here is derived from an EMBL/GenBank/DDBJ whole genome shotgun (WGS) entry which is preliminary data.</text>
</comment>
<dbReference type="InterPro" id="IPR017850">
    <property type="entry name" value="Alkaline_phosphatase_core_sf"/>
</dbReference>
<evidence type="ECO:0000256" key="1">
    <source>
        <dbReference type="ARBA" id="ARBA00022801"/>
    </source>
</evidence>
<dbReference type="Gene3D" id="3.40.720.10">
    <property type="entry name" value="Alkaline Phosphatase, subunit A"/>
    <property type="match status" value="2"/>
</dbReference>
<dbReference type="PANTHER" id="PTHR31956:SF1">
    <property type="entry name" value="NON-SPECIFIC PHOSPHOLIPASE C1"/>
    <property type="match status" value="1"/>
</dbReference>
<dbReference type="Proteomes" id="UP000636110">
    <property type="component" value="Unassembled WGS sequence"/>
</dbReference>
<accession>A0ABR6ESR5</accession>
<proteinExistence type="predicted"/>
<keyword evidence="3" id="KW-1185">Reference proteome</keyword>
<name>A0ABR6ESR5_9SPHI</name>
<evidence type="ECO:0000313" key="3">
    <source>
        <dbReference type="Proteomes" id="UP000636110"/>
    </source>
</evidence>
<dbReference type="InterPro" id="IPR007312">
    <property type="entry name" value="Phosphoesterase"/>
</dbReference>
<gene>
    <name evidence="2" type="ORF">GM920_05250</name>
</gene>
<sequence length="670" mass="72939">MDLKQCIITINNAKNPNALVLQSITGPKGSGHAKGDFSPENALFKGLIIPANSNQILSFSISSDFDSGATLTWSTGHADDQSEAEITMTFANVFLGEHVVALTVQPKGENALLAYGTSYFYAAAGGEKVQMGRDYINKSADATDTSVYANFTVAYNSFAIEKAPTNFLPGITNVVMLMLENRSFDHLLGMLYTTNPENIYPAGSTPPAHSSNVEPINFDGLFNNPDFSNRPASGPPVNVAAVSGTMDIPNPDPGEGWLNTNLQVFNTTETPPNCPANMGGFLADYLQQEKPGQPINDPDQIMKYYTSADLPVISSLAKHYAVSDAWHASIPSQTYPNRAFSLTGTSNGYVDNSKNGKPITPFNFLTNVVSFGSNTIFNVLSNCGLDKSWAIYYQDSLLGCSLTEHLFKQLHQYKGTDHIRPFCSKDATVSTFLTDLAQDTLPAFSYLEPAWYIPIIGNGNDYHPPANLCPGEQNLAKIYEALLNYRKWESTLLIITFDEHGGTFDHVPPGATIAADEQTDWSGFQFDRLGIRIPTLLISPLIKSNTVFRSPTPVAFDHTSIIRTLLAWQNIDVSTGVMGARTAQAPDFSGVLSEEVVNIEPVDLNPVVCALDKSQPQLLNDLQHMILPILAQVISGAEHGSDVHKQTYGELSTLKTIGELNDYVKQKLGK</sequence>
<dbReference type="Pfam" id="PF04185">
    <property type="entry name" value="Phosphoesterase"/>
    <property type="match status" value="1"/>
</dbReference>